<dbReference type="InterPro" id="IPR032675">
    <property type="entry name" value="LRR_dom_sf"/>
</dbReference>
<evidence type="ECO:0000256" key="1">
    <source>
        <dbReference type="SAM" id="MobiDB-lite"/>
    </source>
</evidence>
<dbReference type="VEuPathDB" id="FungiDB:YALI1_F04626g"/>
<dbReference type="KEGG" id="yli:2907753"/>
<organism evidence="2 4">
    <name type="scientific">Yarrowia lipolytica</name>
    <name type="common">Candida lipolytica</name>
    <dbReference type="NCBI Taxonomy" id="4952"/>
    <lineage>
        <taxon>Eukaryota</taxon>
        <taxon>Fungi</taxon>
        <taxon>Dikarya</taxon>
        <taxon>Ascomycota</taxon>
        <taxon>Saccharomycotina</taxon>
        <taxon>Dipodascomycetes</taxon>
        <taxon>Dipodascales</taxon>
        <taxon>Dipodascales incertae sedis</taxon>
        <taxon>Yarrowia</taxon>
    </lineage>
</organism>
<feature type="region of interest" description="Disordered" evidence="1">
    <location>
        <begin position="1"/>
        <end position="158"/>
    </location>
</feature>
<dbReference type="EMBL" id="CP017558">
    <property type="protein sequence ID" value="AOW06580.1"/>
    <property type="molecule type" value="Genomic_DNA"/>
</dbReference>
<name>A0A1D8NLS0_YARLL</name>
<accession>A0A1D8NLS0</accession>
<proteinExistence type="predicted"/>
<evidence type="ECO:0000313" key="2">
    <source>
        <dbReference type="EMBL" id="AOW06580.1"/>
    </source>
</evidence>
<dbReference type="SUPFAM" id="SSF52058">
    <property type="entry name" value="L domain-like"/>
    <property type="match status" value="1"/>
</dbReference>
<dbReference type="VEuPathDB" id="FungiDB:YALI0_F03322g"/>
<evidence type="ECO:0000313" key="3">
    <source>
        <dbReference type="EMBL" id="RDW29231.1"/>
    </source>
</evidence>
<feature type="compositionally biased region" description="Polar residues" evidence="1">
    <location>
        <begin position="108"/>
        <end position="118"/>
    </location>
</feature>
<dbReference type="PANTHER" id="PTHR45752">
    <property type="entry name" value="LEUCINE-RICH REPEAT-CONTAINING"/>
    <property type="match status" value="1"/>
</dbReference>
<feature type="compositionally biased region" description="Acidic residues" evidence="1">
    <location>
        <begin position="95"/>
        <end position="104"/>
    </location>
</feature>
<dbReference type="GeneID" id="2907753"/>
<gene>
    <name evidence="3" type="ORF">B0I71DRAFT_126209</name>
    <name evidence="2" type="ORF">YALI1_F04626g</name>
</gene>
<feature type="compositionally biased region" description="Polar residues" evidence="1">
    <location>
        <begin position="1"/>
        <end position="15"/>
    </location>
</feature>
<dbReference type="PANTHER" id="PTHR45752:SF196">
    <property type="entry name" value="GH17740P"/>
    <property type="match status" value="1"/>
</dbReference>
<dbReference type="OrthoDB" id="1517790at2759"/>
<feature type="compositionally biased region" description="Basic and acidic residues" evidence="1">
    <location>
        <begin position="119"/>
        <end position="134"/>
    </location>
</feature>
<evidence type="ECO:0000313" key="5">
    <source>
        <dbReference type="Proteomes" id="UP000256601"/>
    </source>
</evidence>
<protein>
    <submittedName>
        <fullName evidence="2">Uncharacterized protein</fullName>
    </submittedName>
</protein>
<reference evidence="2 4" key="1">
    <citation type="journal article" date="2016" name="PLoS ONE">
        <title>Sequence Assembly of Yarrowia lipolytica Strain W29/CLIB89 Shows Transposable Element Diversity.</title>
        <authorList>
            <person name="Magnan C."/>
            <person name="Yu J."/>
            <person name="Chang I."/>
            <person name="Jahn E."/>
            <person name="Kanomata Y."/>
            <person name="Wu J."/>
            <person name="Zeller M."/>
            <person name="Oakes M."/>
            <person name="Baldi P."/>
            <person name="Sandmeyer S."/>
        </authorList>
    </citation>
    <scope>NUCLEOTIDE SEQUENCE [LARGE SCALE GENOMIC DNA]</scope>
    <source>
        <strain evidence="2">CLIB89</strain>
        <strain evidence="4">CLIB89(W29)</strain>
    </source>
</reference>
<dbReference type="AlphaFoldDB" id="A0A1D8NLS0"/>
<dbReference type="RefSeq" id="XP_504942.1">
    <property type="nucleotide sequence ID" value="XM_504942.1"/>
</dbReference>
<dbReference type="InterPro" id="IPR050715">
    <property type="entry name" value="LRR-SigEffector_domain"/>
</dbReference>
<dbReference type="Proteomes" id="UP000256601">
    <property type="component" value="Unassembled WGS sequence"/>
</dbReference>
<sequence length="476" mass="52941">MSSLQPFSVDNTWSHVVSKRTGDKREYGGDNLSSESSNFLPTDQTDKQPSSPGGSLWSDREGWSSQFDLPSSPVRKKRFLGGIQFTERSKNKEEEGGDEEGEGESESHIVSLQSNGTVTEDKPEATVAKLERQSAAESSSTPVRTASRPSLLAPTTPYRNYTRSLNSFNSFNSYNSLGSFGETGAGIAAEVASPEKRHKPAPVDTTLPPAQYLLQCADKEAENIDLMFRNLDKLPKEFSELKNVVKTNNSPCTASLAMSYKVMLSQNRLTDLPPQLFDGINIVNLSVFNNCLESVPPRIRDLTNLDTLNVSGNVNLKYLPSDIQKLKKLKNLKASNVGFPPLPKGAPSPAGKKRHMLHREITVVNEEKVFPTLIEQIVMSVFKAKDGQLTDKQIAHLNVHQMGRQYFEDAQLSFQVGTSCGVCGEHILYEDRVYGYATEWWQWPGHEEASVHDQQVIVIRRLLCKEACLTELERMA</sequence>
<dbReference type="EMBL" id="KZ857324">
    <property type="protein sequence ID" value="RDW29231.1"/>
    <property type="molecule type" value="Genomic_DNA"/>
</dbReference>
<dbReference type="Gene3D" id="3.80.10.10">
    <property type="entry name" value="Ribonuclease Inhibitor"/>
    <property type="match status" value="1"/>
</dbReference>
<feature type="compositionally biased region" description="Polar residues" evidence="1">
    <location>
        <begin position="135"/>
        <end position="148"/>
    </location>
</feature>
<reference evidence="3 5" key="2">
    <citation type="submission" date="2018-07" db="EMBL/GenBank/DDBJ databases">
        <title>Draft Genome Assemblies for Five Robust Yarrowia lipolytica Strains Exhibiting High Lipid Production and Pentose Sugar Utilization and Sugar Alcohol Secretion from Undetoxified Lignocellulosic Biomass Hydrolysates.</title>
        <authorList>
            <consortium name="DOE Joint Genome Institute"/>
            <person name="Walker C."/>
            <person name="Ryu S."/>
            <person name="Na H."/>
            <person name="Zane M."/>
            <person name="LaButti K."/>
            <person name="Lipzen A."/>
            <person name="Haridas S."/>
            <person name="Barry K."/>
            <person name="Grigoriev I.V."/>
            <person name="Quarterman J."/>
            <person name="Slininger P."/>
            <person name="Dien B."/>
            <person name="Trinh C.T."/>
        </authorList>
    </citation>
    <scope>NUCLEOTIDE SEQUENCE [LARGE SCALE GENOMIC DNA]</scope>
    <source>
        <strain evidence="3 5">YB392</strain>
    </source>
</reference>
<dbReference type="Proteomes" id="UP000182444">
    <property type="component" value="Chromosome 1F"/>
</dbReference>
<evidence type="ECO:0000313" key="4">
    <source>
        <dbReference type="Proteomes" id="UP000182444"/>
    </source>
</evidence>
<feature type="compositionally biased region" description="Polar residues" evidence="1">
    <location>
        <begin position="31"/>
        <end position="53"/>
    </location>
</feature>